<dbReference type="AlphaFoldDB" id="B8GBY3"/>
<evidence type="ECO:0000256" key="4">
    <source>
        <dbReference type="ARBA" id="ARBA00023136"/>
    </source>
</evidence>
<dbReference type="PANTHER" id="PTHR43424:SF1">
    <property type="entry name" value="LOCUS PUTATIVE PROTEIN 1-RELATED"/>
    <property type="match status" value="1"/>
</dbReference>
<feature type="transmembrane region" description="Helical" evidence="5">
    <location>
        <begin position="157"/>
        <end position="178"/>
    </location>
</feature>
<keyword evidence="2 5" id="KW-0812">Transmembrane</keyword>
<dbReference type="OrthoDB" id="139030at2"/>
<dbReference type="CDD" id="cd13128">
    <property type="entry name" value="MATE_Wzx_like"/>
    <property type="match status" value="1"/>
</dbReference>
<dbReference type="eggNOG" id="COG2244">
    <property type="taxonomic scope" value="Bacteria"/>
</dbReference>
<organism evidence="6 7">
    <name type="scientific">Chloroflexus aggregans (strain MD-66 / DSM 9485)</name>
    <dbReference type="NCBI Taxonomy" id="326427"/>
    <lineage>
        <taxon>Bacteria</taxon>
        <taxon>Bacillati</taxon>
        <taxon>Chloroflexota</taxon>
        <taxon>Chloroflexia</taxon>
        <taxon>Chloroflexales</taxon>
        <taxon>Chloroflexineae</taxon>
        <taxon>Chloroflexaceae</taxon>
        <taxon>Chloroflexus</taxon>
    </lineage>
</organism>
<feature type="transmembrane region" description="Helical" evidence="5">
    <location>
        <begin position="98"/>
        <end position="121"/>
    </location>
</feature>
<evidence type="ECO:0000313" key="6">
    <source>
        <dbReference type="EMBL" id="ACL24950.1"/>
    </source>
</evidence>
<dbReference type="HOGENOM" id="CLU_022017_6_2_0"/>
<evidence type="ECO:0000256" key="1">
    <source>
        <dbReference type="ARBA" id="ARBA00004141"/>
    </source>
</evidence>
<feature type="transmembrane region" description="Helical" evidence="5">
    <location>
        <begin position="434"/>
        <end position="452"/>
    </location>
</feature>
<feature type="transmembrane region" description="Helical" evidence="5">
    <location>
        <begin position="127"/>
        <end position="150"/>
    </location>
</feature>
<evidence type="ECO:0000313" key="7">
    <source>
        <dbReference type="Proteomes" id="UP000002508"/>
    </source>
</evidence>
<dbReference type="STRING" id="326427.Cagg_2062"/>
<evidence type="ECO:0000256" key="5">
    <source>
        <dbReference type="SAM" id="Phobius"/>
    </source>
</evidence>
<feature type="transmembrane region" description="Helical" evidence="5">
    <location>
        <begin position="404"/>
        <end position="422"/>
    </location>
</feature>
<dbReference type="Proteomes" id="UP000002508">
    <property type="component" value="Chromosome"/>
</dbReference>
<comment type="subcellular location">
    <subcellularLocation>
        <location evidence="1">Membrane</location>
        <topology evidence="1">Multi-pass membrane protein</topology>
    </subcellularLocation>
</comment>
<evidence type="ECO:0000256" key="3">
    <source>
        <dbReference type="ARBA" id="ARBA00022989"/>
    </source>
</evidence>
<feature type="transmembrane region" description="Helical" evidence="5">
    <location>
        <begin position="25"/>
        <end position="44"/>
    </location>
</feature>
<dbReference type="Pfam" id="PF01943">
    <property type="entry name" value="Polysacc_synt"/>
    <property type="match status" value="1"/>
</dbReference>
<name>B8GBY3_CHLAD</name>
<feature type="transmembrane region" description="Helical" evidence="5">
    <location>
        <begin position="184"/>
        <end position="206"/>
    </location>
</feature>
<sequence>MSTEASTDSVPPPISGMRLARNASAMMAAQLLTWAMAFLVTIFQPRILGPLAIGQLSIALSIWMIAGVLITFGMDTFLMKAVARDPQHTGALIGTSMLVRVGLWAISCLVVFGYDLAVISADPTQTALIWIIGLMTLFSVLSGGLIAALNGLEQTHYVSLVTVISKVVLTVVSLALLFSGFDVIWIGWANVLAAFVAFLGDAFFLFRHHRPRWSVDLVAARQMLLDSKQYLVTALTLMVYQQVDRLFIALFASTEAVGWYGTAVNLFGTLMFFPVAIGTVIFPTLTRRFAAGQDHLRQAVRPIFNIMLALSMPIGLGLLALAEPIALLLYGEAFRPTGAVLAVMGLVLICTYLNTVLSQLLIAAERTAVLNIIMIAATVATLPLDFVLVPWTDQAFDNGALGGALAYTITELGILVAAIMALPKGTLGAQNWRVAVLTGVAGIGMVAAIWWLRATAFFLLGVPLGAVVYIGLVLAFRALPNEEMTLIKEALVKVLERLPFVRRRPGRVRVG</sequence>
<accession>B8GBY3</accession>
<reference evidence="6" key="1">
    <citation type="submission" date="2008-12" db="EMBL/GenBank/DDBJ databases">
        <title>Complete sequence of Chloroflexus aggregans DSM 9485.</title>
        <authorList>
            <consortium name="US DOE Joint Genome Institute"/>
            <person name="Lucas S."/>
            <person name="Copeland A."/>
            <person name="Lapidus A."/>
            <person name="Glavina del Rio T."/>
            <person name="Dalin E."/>
            <person name="Tice H."/>
            <person name="Pitluck S."/>
            <person name="Foster B."/>
            <person name="Larimer F."/>
            <person name="Land M."/>
            <person name="Hauser L."/>
            <person name="Kyrpides N."/>
            <person name="Mikhailova N."/>
            <person name="Bryant D."/>
            <person name="Richardson P."/>
        </authorList>
    </citation>
    <scope>NUCLEOTIDE SEQUENCE</scope>
    <source>
        <strain evidence="6">DSM 9485</strain>
    </source>
</reference>
<feature type="transmembrane region" description="Helical" evidence="5">
    <location>
        <begin position="369"/>
        <end position="392"/>
    </location>
</feature>
<feature type="transmembrane region" description="Helical" evidence="5">
    <location>
        <begin position="56"/>
        <end position="78"/>
    </location>
</feature>
<feature type="transmembrane region" description="Helical" evidence="5">
    <location>
        <begin position="230"/>
        <end position="252"/>
    </location>
</feature>
<feature type="transmembrane region" description="Helical" evidence="5">
    <location>
        <begin position="337"/>
        <end position="357"/>
    </location>
</feature>
<keyword evidence="4 5" id="KW-0472">Membrane</keyword>
<dbReference type="PANTHER" id="PTHR43424">
    <property type="entry name" value="LOCUS PUTATIVE PROTEIN 1-RELATED"/>
    <property type="match status" value="1"/>
</dbReference>
<keyword evidence="7" id="KW-1185">Reference proteome</keyword>
<dbReference type="EMBL" id="CP001337">
    <property type="protein sequence ID" value="ACL24950.1"/>
    <property type="molecule type" value="Genomic_DNA"/>
</dbReference>
<proteinExistence type="predicted"/>
<evidence type="ECO:0000256" key="2">
    <source>
        <dbReference type="ARBA" id="ARBA00022692"/>
    </source>
</evidence>
<keyword evidence="3 5" id="KW-1133">Transmembrane helix</keyword>
<feature type="transmembrane region" description="Helical" evidence="5">
    <location>
        <begin position="303"/>
        <end position="331"/>
    </location>
</feature>
<protein>
    <submittedName>
        <fullName evidence="6">Polysaccharide biosynthesis protein</fullName>
    </submittedName>
</protein>
<dbReference type="InterPro" id="IPR002797">
    <property type="entry name" value="Polysacc_synth"/>
</dbReference>
<feature type="transmembrane region" description="Helical" evidence="5">
    <location>
        <begin position="458"/>
        <end position="479"/>
    </location>
</feature>
<gene>
    <name evidence="6" type="ordered locus">Cagg_2062</name>
</gene>
<dbReference type="KEGG" id="cag:Cagg_2062"/>
<dbReference type="GO" id="GO:0016020">
    <property type="term" value="C:membrane"/>
    <property type="evidence" value="ECO:0007669"/>
    <property type="project" value="UniProtKB-SubCell"/>
</dbReference>
<dbReference type="RefSeq" id="WP_015940808.1">
    <property type="nucleotide sequence ID" value="NC_011831.1"/>
</dbReference>
<feature type="transmembrane region" description="Helical" evidence="5">
    <location>
        <begin position="258"/>
        <end position="282"/>
    </location>
</feature>
<dbReference type="InterPro" id="IPR052556">
    <property type="entry name" value="PolySynth_Transporter"/>
</dbReference>